<evidence type="ECO:0000256" key="2">
    <source>
        <dbReference type="ARBA" id="ARBA00023125"/>
    </source>
</evidence>
<sequence>MTSRKAHGVYKKLQERILIGDLTSESPITEQALAEEFGCAQSTIREALLRLQEDGLVDRRGYQGTFVTHSGNDEILVMIRLRMEIEAVAVQRFLEGYTPEQITDLRAKADTYNVRRRDRDRLGVSDADVDFHLTLLEAAGMPLLGPILRRTLLHLHRFIVSQHRDNLVWIDKIEASHEAILDAVERRDAPLANRLILQHGTTNTIEVKSEIYRTVFSRLKGVPLGWTG</sequence>
<dbReference type="InterPro" id="IPR008920">
    <property type="entry name" value="TF_FadR/GntR_C"/>
</dbReference>
<keyword evidence="1" id="KW-0805">Transcription regulation</keyword>
<dbReference type="AlphaFoldDB" id="A0A916X140"/>
<dbReference type="Gene3D" id="1.20.120.530">
    <property type="entry name" value="GntR ligand-binding domain-like"/>
    <property type="match status" value="1"/>
</dbReference>
<evidence type="ECO:0000313" key="6">
    <source>
        <dbReference type="Proteomes" id="UP000605148"/>
    </source>
</evidence>
<reference evidence="5" key="2">
    <citation type="submission" date="2020-09" db="EMBL/GenBank/DDBJ databases">
        <authorList>
            <person name="Sun Q."/>
            <person name="Zhou Y."/>
        </authorList>
    </citation>
    <scope>NUCLEOTIDE SEQUENCE</scope>
    <source>
        <strain evidence="5">CGMCC 1.12426</strain>
    </source>
</reference>
<dbReference type="SMART" id="SM00345">
    <property type="entry name" value="HTH_GNTR"/>
    <property type="match status" value="1"/>
</dbReference>
<comment type="caution">
    <text evidence="5">The sequence shown here is derived from an EMBL/GenBank/DDBJ whole genome shotgun (WGS) entry which is preliminary data.</text>
</comment>
<reference evidence="5" key="1">
    <citation type="journal article" date="2014" name="Int. J. Syst. Evol. Microbiol.">
        <title>Complete genome sequence of Corynebacterium casei LMG S-19264T (=DSM 44701T), isolated from a smear-ripened cheese.</title>
        <authorList>
            <consortium name="US DOE Joint Genome Institute (JGI-PGF)"/>
            <person name="Walter F."/>
            <person name="Albersmeier A."/>
            <person name="Kalinowski J."/>
            <person name="Ruckert C."/>
        </authorList>
    </citation>
    <scope>NUCLEOTIDE SEQUENCE</scope>
    <source>
        <strain evidence="5">CGMCC 1.12426</strain>
    </source>
</reference>
<gene>
    <name evidence="5" type="ORF">GCM10011316_22310</name>
</gene>
<dbReference type="CDD" id="cd07377">
    <property type="entry name" value="WHTH_GntR"/>
    <property type="match status" value="1"/>
</dbReference>
<dbReference type="OrthoDB" id="6087511at2"/>
<dbReference type="SUPFAM" id="SSF48008">
    <property type="entry name" value="GntR ligand-binding domain-like"/>
    <property type="match status" value="1"/>
</dbReference>
<organism evidence="5 6">
    <name type="scientific">Roseibium aquae</name>
    <dbReference type="NCBI Taxonomy" id="1323746"/>
    <lineage>
        <taxon>Bacteria</taxon>
        <taxon>Pseudomonadati</taxon>
        <taxon>Pseudomonadota</taxon>
        <taxon>Alphaproteobacteria</taxon>
        <taxon>Hyphomicrobiales</taxon>
        <taxon>Stappiaceae</taxon>
        <taxon>Roseibium</taxon>
    </lineage>
</organism>
<proteinExistence type="predicted"/>
<dbReference type="Pfam" id="PF07729">
    <property type="entry name" value="FCD"/>
    <property type="match status" value="1"/>
</dbReference>
<protein>
    <submittedName>
        <fullName evidence="5">GntR family transcriptional regulator</fullName>
    </submittedName>
</protein>
<feature type="domain" description="HTH gntR-type" evidence="4">
    <location>
        <begin position="3"/>
        <end position="70"/>
    </location>
</feature>
<dbReference type="Proteomes" id="UP000605148">
    <property type="component" value="Unassembled WGS sequence"/>
</dbReference>
<dbReference type="GO" id="GO:0003700">
    <property type="term" value="F:DNA-binding transcription factor activity"/>
    <property type="evidence" value="ECO:0007669"/>
    <property type="project" value="InterPro"/>
</dbReference>
<dbReference type="Gene3D" id="1.10.10.10">
    <property type="entry name" value="Winged helix-like DNA-binding domain superfamily/Winged helix DNA-binding domain"/>
    <property type="match status" value="1"/>
</dbReference>
<dbReference type="GO" id="GO:0003677">
    <property type="term" value="F:DNA binding"/>
    <property type="evidence" value="ECO:0007669"/>
    <property type="project" value="UniProtKB-KW"/>
</dbReference>
<dbReference type="InterPro" id="IPR036388">
    <property type="entry name" value="WH-like_DNA-bd_sf"/>
</dbReference>
<dbReference type="SMART" id="SM00895">
    <property type="entry name" value="FCD"/>
    <property type="match status" value="1"/>
</dbReference>
<dbReference type="InterPro" id="IPR011711">
    <property type="entry name" value="GntR_C"/>
</dbReference>
<dbReference type="PANTHER" id="PTHR43537">
    <property type="entry name" value="TRANSCRIPTIONAL REGULATOR, GNTR FAMILY"/>
    <property type="match status" value="1"/>
</dbReference>
<dbReference type="SUPFAM" id="SSF46785">
    <property type="entry name" value="Winged helix' DNA-binding domain"/>
    <property type="match status" value="1"/>
</dbReference>
<evidence type="ECO:0000313" key="5">
    <source>
        <dbReference type="EMBL" id="GGB49744.1"/>
    </source>
</evidence>
<dbReference type="RefSeq" id="WP_150496285.1">
    <property type="nucleotide sequence ID" value="NZ_BMFA01000006.1"/>
</dbReference>
<dbReference type="EMBL" id="BMFA01000006">
    <property type="protein sequence ID" value="GGB49744.1"/>
    <property type="molecule type" value="Genomic_DNA"/>
</dbReference>
<keyword evidence="2" id="KW-0238">DNA-binding</keyword>
<dbReference type="PANTHER" id="PTHR43537:SF45">
    <property type="entry name" value="GNTR FAMILY REGULATORY PROTEIN"/>
    <property type="match status" value="1"/>
</dbReference>
<accession>A0A916X140</accession>
<evidence type="ECO:0000256" key="3">
    <source>
        <dbReference type="ARBA" id="ARBA00023163"/>
    </source>
</evidence>
<keyword evidence="3" id="KW-0804">Transcription</keyword>
<keyword evidence="6" id="KW-1185">Reference proteome</keyword>
<evidence type="ECO:0000259" key="4">
    <source>
        <dbReference type="PROSITE" id="PS50949"/>
    </source>
</evidence>
<evidence type="ECO:0000256" key="1">
    <source>
        <dbReference type="ARBA" id="ARBA00023015"/>
    </source>
</evidence>
<dbReference type="PROSITE" id="PS50949">
    <property type="entry name" value="HTH_GNTR"/>
    <property type="match status" value="1"/>
</dbReference>
<dbReference type="Pfam" id="PF00392">
    <property type="entry name" value="GntR"/>
    <property type="match status" value="1"/>
</dbReference>
<name>A0A916X140_9HYPH</name>
<dbReference type="InterPro" id="IPR000524">
    <property type="entry name" value="Tscrpt_reg_HTH_GntR"/>
</dbReference>
<dbReference type="InterPro" id="IPR036390">
    <property type="entry name" value="WH_DNA-bd_sf"/>
</dbReference>